<evidence type="ECO:0000313" key="3">
    <source>
        <dbReference type="Proteomes" id="UP000053097"/>
    </source>
</evidence>
<dbReference type="AlphaFoldDB" id="A0A026WZ78"/>
<evidence type="ECO:0000256" key="1">
    <source>
        <dbReference type="SAM" id="MobiDB-lite"/>
    </source>
</evidence>
<feature type="non-terminal residue" evidence="2">
    <location>
        <position position="1"/>
    </location>
</feature>
<feature type="region of interest" description="Disordered" evidence="1">
    <location>
        <begin position="52"/>
        <end position="76"/>
    </location>
</feature>
<gene>
    <name evidence="2" type="ORF">X777_12054</name>
</gene>
<name>A0A026WZ78_OOCBI</name>
<dbReference type="Proteomes" id="UP000053097">
    <property type="component" value="Unassembled WGS sequence"/>
</dbReference>
<evidence type="ECO:0000313" key="2">
    <source>
        <dbReference type="EMBL" id="EZA61347.1"/>
    </source>
</evidence>
<organism evidence="2 3">
    <name type="scientific">Ooceraea biroi</name>
    <name type="common">Clonal raider ant</name>
    <name type="synonym">Cerapachys biroi</name>
    <dbReference type="NCBI Taxonomy" id="2015173"/>
    <lineage>
        <taxon>Eukaryota</taxon>
        <taxon>Metazoa</taxon>
        <taxon>Ecdysozoa</taxon>
        <taxon>Arthropoda</taxon>
        <taxon>Hexapoda</taxon>
        <taxon>Insecta</taxon>
        <taxon>Pterygota</taxon>
        <taxon>Neoptera</taxon>
        <taxon>Endopterygota</taxon>
        <taxon>Hymenoptera</taxon>
        <taxon>Apocrita</taxon>
        <taxon>Aculeata</taxon>
        <taxon>Formicoidea</taxon>
        <taxon>Formicidae</taxon>
        <taxon>Dorylinae</taxon>
        <taxon>Ooceraea</taxon>
    </lineage>
</organism>
<proteinExistence type="predicted"/>
<feature type="compositionally biased region" description="Basic and acidic residues" evidence="1">
    <location>
        <begin position="52"/>
        <end position="73"/>
    </location>
</feature>
<protein>
    <submittedName>
        <fullName evidence="2">Uncharacterized protein</fullName>
    </submittedName>
</protein>
<reference evidence="2 3" key="1">
    <citation type="journal article" date="2014" name="Curr. Biol.">
        <title>The genome of the clonal raider ant Cerapachys biroi.</title>
        <authorList>
            <person name="Oxley P.R."/>
            <person name="Ji L."/>
            <person name="Fetter-Pruneda I."/>
            <person name="McKenzie S.K."/>
            <person name="Li C."/>
            <person name="Hu H."/>
            <person name="Zhang G."/>
            <person name="Kronauer D.J."/>
        </authorList>
    </citation>
    <scope>NUCLEOTIDE SEQUENCE [LARGE SCALE GENOMIC DNA]</scope>
</reference>
<accession>A0A026WZ78</accession>
<sequence>YKHALRFVRPPRAHRLAFDRACAFAYTRAPLRALTRDEIGVEKRVKACERAEKREREKGRQGIAEESRNKDAAGTRLRPGCCADVSVDVDVACSSKTGMLMSLSLHSSSGMG</sequence>
<dbReference type="EMBL" id="KK107061">
    <property type="protein sequence ID" value="EZA61347.1"/>
    <property type="molecule type" value="Genomic_DNA"/>
</dbReference>
<keyword evidence="3" id="KW-1185">Reference proteome</keyword>